<dbReference type="GO" id="GO:0030134">
    <property type="term" value="C:COPII-coated ER to Golgi transport vesicle"/>
    <property type="evidence" value="ECO:0007669"/>
    <property type="project" value="TreeGrafter"/>
</dbReference>
<reference evidence="7" key="1">
    <citation type="submission" date="2002-06" db="EMBL/GenBank/DDBJ databases">
        <authorList>
            <person name="Liu C.L."/>
            <person name="Lee Y.K."/>
            <person name="Lee H.K."/>
        </authorList>
    </citation>
    <scope>NUCLEOTIDE SEQUENCE</scope>
</reference>
<dbReference type="GO" id="GO:0005537">
    <property type="term" value="F:D-mannose binding"/>
    <property type="evidence" value="ECO:0007669"/>
    <property type="project" value="TreeGrafter"/>
</dbReference>
<dbReference type="InterPro" id="IPR005052">
    <property type="entry name" value="Lectin_leg"/>
</dbReference>
<dbReference type="Pfam" id="PF03388">
    <property type="entry name" value="Lectin_leg-like"/>
    <property type="match status" value="1"/>
</dbReference>
<dbReference type="AlphaFoldDB" id="Q7XZ35"/>
<dbReference type="SUPFAM" id="SSF49899">
    <property type="entry name" value="Concanavalin A-like lectins/glucanases"/>
    <property type="match status" value="1"/>
</dbReference>
<dbReference type="GO" id="GO:0000139">
    <property type="term" value="C:Golgi membrane"/>
    <property type="evidence" value="ECO:0007669"/>
    <property type="project" value="TreeGrafter"/>
</dbReference>
<keyword evidence="5" id="KW-0472">Membrane</keyword>
<evidence type="ECO:0000256" key="4">
    <source>
        <dbReference type="ARBA" id="ARBA00022989"/>
    </source>
</evidence>
<dbReference type="InterPro" id="IPR013320">
    <property type="entry name" value="ConA-like_dom_sf"/>
</dbReference>
<sequence length="206" mass="23102">MTRFKLSPSAFYIFLPTLLYLAFPATSLSIEQRKHLHPALFLFPYSGRGDPDHSFLHPYSPSYQGDPITGWFQMGTTAIARSSFGRDVVRLTSASQANQGILYNHIRTDSQNFNGYIDVQMDSSRESQEPADGMGLFFTRDRPKLGSAMGMTHTFQGLGIIIDTFSNSRTRRVPYVYAYVSDGTKTWNPGFGRVGHGARARMPGRE</sequence>
<comment type="subcellular location">
    <subcellularLocation>
        <location evidence="1">Membrane</location>
        <topology evidence="1">Single-pass type I membrane protein</topology>
    </subcellularLocation>
</comment>
<dbReference type="GO" id="GO:0005789">
    <property type="term" value="C:endoplasmic reticulum membrane"/>
    <property type="evidence" value="ECO:0007669"/>
    <property type="project" value="TreeGrafter"/>
</dbReference>
<organism evidence="7">
    <name type="scientific">Griffithsia japonica</name>
    <name type="common">Red alga</name>
    <dbReference type="NCBI Taxonomy" id="83288"/>
    <lineage>
        <taxon>Eukaryota</taxon>
        <taxon>Rhodophyta</taxon>
        <taxon>Florideophyceae</taxon>
        <taxon>Rhodymeniophycidae</taxon>
        <taxon>Ceramiales</taxon>
        <taxon>Ceramiaceae</taxon>
        <taxon>Griffithsia</taxon>
    </lineage>
</organism>
<proteinExistence type="evidence at transcript level"/>
<dbReference type="GO" id="GO:0006888">
    <property type="term" value="P:endoplasmic reticulum to Golgi vesicle-mediated transport"/>
    <property type="evidence" value="ECO:0007669"/>
    <property type="project" value="TreeGrafter"/>
</dbReference>
<evidence type="ECO:0000259" key="6">
    <source>
        <dbReference type="PROSITE" id="PS51328"/>
    </source>
</evidence>
<dbReference type="PANTHER" id="PTHR12223">
    <property type="entry name" value="VESICULAR MANNOSE-BINDING LECTIN"/>
    <property type="match status" value="1"/>
</dbReference>
<dbReference type="GO" id="GO:0005793">
    <property type="term" value="C:endoplasmic reticulum-Golgi intermediate compartment"/>
    <property type="evidence" value="ECO:0007669"/>
    <property type="project" value="TreeGrafter"/>
</dbReference>
<dbReference type="EMBL" id="AY123117">
    <property type="protein sequence ID" value="AAM93989.1"/>
    <property type="molecule type" value="mRNA"/>
</dbReference>
<name>Q7XZ35_GRIJA</name>
<evidence type="ECO:0000256" key="2">
    <source>
        <dbReference type="ARBA" id="ARBA00022692"/>
    </source>
</evidence>
<dbReference type="InterPro" id="IPR051136">
    <property type="entry name" value="Intracellular_Lectin-GPT"/>
</dbReference>
<keyword evidence="2" id="KW-0812">Transmembrane</keyword>
<evidence type="ECO:0000256" key="3">
    <source>
        <dbReference type="ARBA" id="ARBA00022729"/>
    </source>
</evidence>
<feature type="domain" description="L-type lectin-like" evidence="6">
    <location>
        <begin position="47"/>
        <end position="206"/>
    </location>
</feature>
<dbReference type="PROSITE" id="PS51328">
    <property type="entry name" value="L_LECTIN_LIKE"/>
    <property type="match status" value="1"/>
</dbReference>
<keyword evidence="4" id="KW-1133">Transmembrane helix</keyword>
<protein>
    <submittedName>
        <fullName evidence="7">Glycoprotein</fullName>
    </submittedName>
</protein>
<keyword evidence="3" id="KW-0732">Signal</keyword>
<evidence type="ECO:0000313" key="7">
    <source>
        <dbReference type="EMBL" id="AAM93989.1"/>
    </source>
</evidence>
<dbReference type="Gene3D" id="2.60.120.200">
    <property type="match status" value="1"/>
</dbReference>
<evidence type="ECO:0000256" key="5">
    <source>
        <dbReference type="ARBA" id="ARBA00023136"/>
    </source>
</evidence>
<accession>Q7XZ35</accession>
<evidence type="ECO:0000256" key="1">
    <source>
        <dbReference type="ARBA" id="ARBA00004479"/>
    </source>
</evidence>
<dbReference type="PANTHER" id="PTHR12223:SF28">
    <property type="entry name" value="LECTIN, MANNOSE BINDING 1 LIKE"/>
    <property type="match status" value="1"/>
</dbReference>